<dbReference type="AlphaFoldDB" id="A0A803PIL6"/>
<keyword evidence="5" id="KW-0378">Hydrolase</keyword>
<keyword evidence="1" id="KW-0808">Transferase</keyword>
<keyword evidence="9" id="KW-1185">Reference proteome</keyword>
<dbReference type="InterPro" id="IPR041373">
    <property type="entry name" value="RT_RNaseH"/>
</dbReference>
<evidence type="ECO:0000313" key="8">
    <source>
        <dbReference type="EnsemblPlants" id="cds.evm.model.04.747"/>
    </source>
</evidence>
<evidence type="ECO:0000256" key="2">
    <source>
        <dbReference type="ARBA" id="ARBA00022695"/>
    </source>
</evidence>
<dbReference type="Gramene" id="evm.model.04.747">
    <property type="protein sequence ID" value="cds.evm.model.04.747"/>
    <property type="gene ID" value="evm.TU.04.747"/>
</dbReference>
<dbReference type="InterPro" id="IPR043502">
    <property type="entry name" value="DNA/RNA_pol_sf"/>
</dbReference>
<name>A0A803PIL6_CANSA</name>
<dbReference type="EnsemblPlants" id="evm.model.04.747">
    <property type="protein sequence ID" value="cds.evm.model.04.747"/>
    <property type="gene ID" value="evm.TU.04.747"/>
</dbReference>
<dbReference type="PANTHER" id="PTHR33067">
    <property type="entry name" value="RNA-DIRECTED DNA POLYMERASE-RELATED"/>
    <property type="match status" value="1"/>
</dbReference>
<reference evidence="8" key="2">
    <citation type="submission" date="2021-03" db="UniProtKB">
        <authorList>
            <consortium name="EnsemblPlants"/>
        </authorList>
    </citation>
    <scope>IDENTIFICATION</scope>
</reference>
<dbReference type="EMBL" id="UZAU01000366">
    <property type="status" value="NOT_ANNOTATED_CDS"/>
    <property type="molecule type" value="Genomic_DNA"/>
</dbReference>
<evidence type="ECO:0000256" key="1">
    <source>
        <dbReference type="ARBA" id="ARBA00022679"/>
    </source>
</evidence>
<evidence type="ECO:0000313" key="9">
    <source>
        <dbReference type="Proteomes" id="UP000596661"/>
    </source>
</evidence>
<dbReference type="GO" id="GO:0003964">
    <property type="term" value="F:RNA-directed DNA polymerase activity"/>
    <property type="evidence" value="ECO:0007669"/>
    <property type="project" value="UniProtKB-KW"/>
</dbReference>
<dbReference type="Pfam" id="PF17917">
    <property type="entry name" value="RT_RNaseH"/>
    <property type="match status" value="1"/>
</dbReference>
<keyword evidence="3" id="KW-0540">Nuclease</keyword>
<sequence>MDNQFSKFLEVFKWIHINIPFAEDLEKMSSYVKFMIDILSKKIKMDDFDTVAFTEECSAILQIKPPPKLRDPGSFTIPCTFGRIEGINNLCDLGASINLMPLKPNEDPLNLTLVREDFVDQDGKDAREFALGLDSYGPLNLKCFEELGVIPINLMPSIEKPLELELKVLLDHMRYEFLGVNKTLPVIVFASLSMVERKKLLRVLTKHMRAIGWTLADIKGISPSTVMHRILMEEGVKLTIEAQRRLNPLMKELVRKEVVKWLDAGVAYPISDSKWVSPIHVVPKIGGMTVVKNKKNELIPTRTITGWKIYIDYGKLNKARGVRGVGGALNYANTEKAMLAIVFACYKFRPYLIGNKVIVYTDHSAIKYLMTKKDAKPRLI</sequence>
<keyword evidence="4" id="KW-0255">Endonuclease</keyword>
<evidence type="ECO:0000256" key="5">
    <source>
        <dbReference type="ARBA" id="ARBA00022801"/>
    </source>
</evidence>
<dbReference type="PANTHER" id="PTHR33067:SF39">
    <property type="entry name" value="TRANSCRIPTION FACTOR INTERACTOR AND REGULATOR CCHC(ZN) FAMILY"/>
    <property type="match status" value="1"/>
</dbReference>
<organism evidence="8 9">
    <name type="scientific">Cannabis sativa</name>
    <name type="common">Hemp</name>
    <name type="synonym">Marijuana</name>
    <dbReference type="NCBI Taxonomy" id="3483"/>
    <lineage>
        <taxon>Eukaryota</taxon>
        <taxon>Viridiplantae</taxon>
        <taxon>Streptophyta</taxon>
        <taxon>Embryophyta</taxon>
        <taxon>Tracheophyta</taxon>
        <taxon>Spermatophyta</taxon>
        <taxon>Magnoliopsida</taxon>
        <taxon>eudicotyledons</taxon>
        <taxon>Gunneridae</taxon>
        <taxon>Pentapetalae</taxon>
        <taxon>rosids</taxon>
        <taxon>fabids</taxon>
        <taxon>Rosales</taxon>
        <taxon>Cannabaceae</taxon>
        <taxon>Cannabis</taxon>
    </lineage>
</organism>
<reference evidence="8" key="1">
    <citation type="submission" date="2018-11" db="EMBL/GenBank/DDBJ databases">
        <authorList>
            <person name="Grassa J C."/>
        </authorList>
    </citation>
    <scope>NUCLEOTIDE SEQUENCE [LARGE SCALE GENOMIC DNA]</scope>
</reference>
<evidence type="ECO:0000256" key="4">
    <source>
        <dbReference type="ARBA" id="ARBA00022759"/>
    </source>
</evidence>
<keyword evidence="6" id="KW-0695">RNA-directed DNA polymerase</keyword>
<dbReference type="GO" id="GO:0004519">
    <property type="term" value="F:endonuclease activity"/>
    <property type="evidence" value="ECO:0007669"/>
    <property type="project" value="UniProtKB-KW"/>
</dbReference>
<keyword evidence="2" id="KW-0548">Nucleotidyltransferase</keyword>
<dbReference type="GO" id="GO:0016787">
    <property type="term" value="F:hydrolase activity"/>
    <property type="evidence" value="ECO:0007669"/>
    <property type="project" value="UniProtKB-KW"/>
</dbReference>
<dbReference type="SUPFAM" id="SSF56672">
    <property type="entry name" value="DNA/RNA polymerases"/>
    <property type="match status" value="2"/>
</dbReference>
<evidence type="ECO:0000256" key="3">
    <source>
        <dbReference type="ARBA" id="ARBA00022722"/>
    </source>
</evidence>
<dbReference type="Proteomes" id="UP000596661">
    <property type="component" value="Chromosome 4"/>
</dbReference>
<feature type="domain" description="Reverse transcriptase RNase H-like" evidence="7">
    <location>
        <begin position="329"/>
        <end position="379"/>
    </location>
</feature>
<evidence type="ECO:0000259" key="7">
    <source>
        <dbReference type="Pfam" id="PF17917"/>
    </source>
</evidence>
<accession>A0A803PIL6</accession>
<dbReference type="Gene3D" id="3.10.10.10">
    <property type="entry name" value="HIV Type 1 Reverse Transcriptase, subunit A, domain 1"/>
    <property type="match status" value="1"/>
</dbReference>
<evidence type="ECO:0000256" key="6">
    <source>
        <dbReference type="ARBA" id="ARBA00022918"/>
    </source>
</evidence>
<protein>
    <recommendedName>
        <fullName evidence="7">Reverse transcriptase RNase H-like domain-containing protein</fullName>
    </recommendedName>
</protein>
<proteinExistence type="predicted"/>